<proteinExistence type="predicted"/>
<accession>A0A165CL60</accession>
<evidence type="ECO:0000256" key="7">
    <source>
        <dbReference type="ARBA" id="ARBA00047899"/>
    </source>
</evidence>
<dbReference type="GO" id="GO:0004674">
    <property type="term" value="F:protein serine/threonine kinase activity"/>
    <property type="evidence" value="ECO:0007669"/>
    <property type="project" value="UniProtKB-KW"/>
</dbReference>
<evidence type="ECO:0000313" key="11">
    <source>
        <dbReference type="Proteomes" id="UP000077266"/>
    </source>
</evidence>
<dbReference type="EMBL" id="KV426309">
    <property type="protein sequence ID" value="KZV82670.1"/>
    <property type="molecule type" value="Genomic_DNA"/>
</dbReference>
<dbReference type="PROSITE" id="PS50011">
    <property type="entry name" value="PROTEIN_KINASE_DOM"/>
    <property type="match status" value="1"/>
</dbReference>
<evidence type="ECO:0000256" key="3">
    <source>
        <dbReference type="ARBA" id="ARBA00022679"/>
    </source>
</evidence>
<dbReference type="InterPro" id="IPR008271">
    <property type="entry name" value="Ser/Thr_kinase_AS"/>
</dbReference>
<keyword evidence="6" id="KW-0067">ATP-binding</keyword>
<protein>
    <recommendedName>
        <fullName evidence="1">non-specific serine/threonine protein kinase</fullName>
        <ecNumber evidence="1">2.7.11.1</ecNumber>
    </recommendedName>
</protein>
<dbReference type="Proteomes" id="UP000077266">
    <property type="component" value="Unassembled WGS sequence"/>
</dbReference>
<evidence type="ECO:0000259" key="9">
    <source>
        <dbReference type="PROSITE" id="PS50011"/>
    </source>
</evidence>
<dbReference type="PANTHER" id="PTHR24361:SF433">
    <property type="entry name" value="PROTEIN KINASE DOMAIN-CONTAINING PROTEIN"/>
    <property type="match status" value="1"/>
</dbReference>
<evidence type="ECO:0000256" key="2">
    <source>
        <dbReference type="ARBA" id="ARBA00022527"/>
    </source>
</evidence>
<keyword evidence="5 10" id="KW-0418">Kinase</keyword>
<dbReference type="OrthoDB" id="26722at2759"/>
<dbReference type="InterPro" id="IPR000719">
    <property type="entry name" value="Prot_kinase_dom"/>
</dbReference>
<dbReference type="InterPro" id="IPR053235">
    <property type="entry name" value="Ser_Thr_kinase"/>
</dbReference>
<organism evidence="10 11">
    <name type="scientific">Exidia glandulosa HHB12029</name>
    <dbReference type="NCBI Taxonomy" id="1314781"/>
    <lineage>
        <taxon>Eukaryota</taxon>
        <taxon>Fungi</taxon>
        <taxon>Dikarya</taxon>
        <taxon>Basidiomycota</taxon>
        <taxon>Agaricomycotina</taxon>
        <taxon>Agaricomycetes</taxon>
        <taxon>Auriculariales</taxon>
        <taxon>Exidiaceae</taxon>
        <taxon>Exidia</taxon>
    </lineage>
</organism>
<dbReference type="PROSITE" id="PS00108">
    <property type="entry name" value="PROTEIN_KINASE_ST"/>
    <property type="match status" value="1"/>
</dbReference>
<keyword evidence="2" id="KW-0723">Serine/threonine-protein kinase</keyword>
<comment type="catalytic activity">
    <reaction evidence="7">
        <text>L-threonyl-[protein] + ATP = O-phospho-L-threonyl-[protein] + ADP + H(+)</text>
        <dbReference type="Rhea" id="RHEA:46608"/>
        <dbReference type="Rhea" id="RHEA-COMP:11060"/>
        <dbReference type="Rhea" id="RHEA-COMP:11605"/>
        <dbReference type="ChEBI" id="CHEBI:15378"/>
        <dbReference type="ChEBI" id="CHEBI:30013"/>
        <dbReference type="ChEBI" id="CHEBI:30616"/>
        <dbReference type="ChEBI" id="CHEBI:61977"/>
        <dbReference type="ChEBI" id="CHEBI:456216"/>
        <dbReference type="EC" id="2.7.11.1"/>
    </reaction>
</comment>
<feature type="domain" description="Protein kinase" evidence="9">
    <location>
        <begin position="62"/>
        <end position="330"/>
    </location>
</feature>
<dbReference type="GO" id="GO:0005737">
    <property type="term" value="C:cytoplasm"/>
    <property type="evidence" value="ECO:0007669"/>
    <property type="project" value="TreeGrafter"/>
</dbReference>
<dbReference type="GO" id="GO:0005524">
    <property type="term" value="F:ATP binding"/>
    <property type="evidence" value="ECO:0007669"/>
    <property type="project" value="UniProtKB-KW"/>
</dbReference>
<evidence type="ECO:0000256" key="8">
    <source>
        <dbReference type="ARBA" id="ARBA00048679"/>
    </source>
</evidence>
<dbReference type="AlphaFoldDB" id="A0A165CL60"/>
<evidence type="ECO:0000256" key="1">
    <source>
        <dbReference type="ARBA" id="ARBA00012513"/>
    </source>
</evidence>
<dbReference type="InterPro" id="IPR011009">
    <property type="entry name" value="Kinase-like_dom_sf"/>
</dbReference>
<name>A0A165CL60_EXIGL</name>
<reference evidence="10 11" key="1">
    <citation type="journal article" date="2016" name="Mol. Biol. Evol.">
        <title>Comparative Genomics of Early-Diverging Mushroom-Forming Fungi Provides Insights into the Origins of Lignocellulose Decay Capabilities.</title>
        <authorList>
            <person name="Nagy L.G."/>
            <person name="Riley R."/>
            <person name="Tritt A."/>
            <person name="Adam C."/>
            <person name="Daum C."/>
            <person name="Floudas D."/>
            <person name="Sun H."/>
            <person name="Yadav J.S."/>
            <person name="Pangilinan J."/>
            <person name="Larsson K.H."/>
            <person name="Matsuura K."/>
            <person name="Barry K."/>
            <person name="Labutti K."/>
            <person name="Kuo R."/>
            <person name="Ohm R.A."/>
            <person name="Bhattacharya S.S."/>
            <person name="Shirouzu T."/>
            <person name="Yoshinaga Y."/>
            <person name="Martin F.M."/>
            <person name="Grigoriev I.V."/>
            <person name="Hibbett D.S."/>
        </authorList>
    </citation>
    <scope>NUCLEOTIDE SEQUENCE [LARGE SCALE GENOMIC DNA]</scope>
    <source>
        <strain evidence="10 11">HHB12029</strain>
    </source>
</reference>
<evidence type="ECO:0000256" key="4">
    <source>
        <dbReference type="ARBA" id="ARBA00022741"/>
    </source>
</evidence>
<dbReference type="SMART" id="SM00220">
    <property type="entry name" value="S_TKc"/>
    <property type="match status" value="1"/>
</dbReference>
<dbReference type="STRING" id="1314781.A0A165CL60"/>
<keyword evidence="11" id="KW-1185">Reference proteome</keyword>
<dbReference type="Gene3D" id="1.10.510.10">
    <property type="entry name" value="Transferase(Phosphotransferase) domain 1"/>
    <property type="match status" value="1"/>
</dbReference>
<dbReference type="SUPFAM" id="SSF56112">
    <property type="entry name" value="Protein kinase-like (PK-like)"/>
    <property type="match status" value="1"/>
</dbReference>
<dbReference type="EC" id="2.7.11.1" evidence="1"/>
<evidence type="ECO:0000256" key="5">
    <source>
        <dbReference type="ARBA" id="ARBA00022777"/>
    </source>
</evidence>
<gene>
    <name evidence="10" type="ORF">EXIGLDRAFT_843516</name>
</gene>
<dbReference type="Pfam" id="PF00069">
    <property type="entry name" value="Pkinase"/>
    <property type="match status" value="1"/>
</dbReference>
<dbReference type="PANTHER" id="PTHR24361">
    <property type="entry name" value="MITOGEN-ACTIVATED KINASE KINASE KINASE"/>
    <property type="match status" value="1"/>
</dbReference>
<dbReference type="InParanoid" id="A0A165CL60"/>
<evidence type="ECO:0000313" key="10">
    <source>
        <dbReference type="EMBL" id="KZV82670.1"/>
    </source>
</evidence>
<keyword evidence="4" id="KW-0547">Nucleotide-binding</keyword>
<keyword evidence="3" id="KW-0808">Transferase</keyword>
<sequence length="638" mass="71854">MYSCLPLGIFSSWYKTALAQPLLLDSDEINLQNLSSEPPSRTPSPTWDEGLHTLDITPHISHVSPEPCKRGGMADIFDGIWTNTNGKQKVAIKVVRVPDSAGAVRLALKLRQEVEVWNQLNHPNILPFCGLYSRPLWKLSAMVSPWCRNGDMNAYLKACERRGYVAMRRVKLDLIAQVLAGVGYLHSRVPKIVHADIKGANVLISNQGVARLSDFGFATVLAEDYIYSKQHSVGGTWRWMAPELHIDSGHTTQSDIWACGCLFIEVQSGLVPYHTKPAEAAVILAQFRQELPPRPPRMTDDIWDLIMQCCRFDPHDRPNIALLRARVDVLRALIKTQCTDDIELSLTLDSAAASVTQARDSRDSSGSVQGQLRDFNVWVPDTLKALNWVVKLHPIVQDIVFNLECAIGPELRRSPQRREVRLVLMSVLDIGDALLDLVTTRGSRALDEAFNHDLQCLLSNIADNIENCSRCCEAYAHLPYLARVFTRSQWNREWERSIVMLGTRKRDIARAFGTTADPNADSRQSELVQLLRTVIGTEEQALSEYVEQYGGISRFLRDEQAFNALQSKLNALSRGSTGRTVEDEISWEDVQDVRAALWDADIGTMKRRHSRAFYRQRDVVALETAHEVELNFSEDICT</sequence>
<evidence type="ECO:0000256" key="6">
    <source>
        <dbReference type="ARBA" id="ARBA00022840"/>
    </source>
</evidence>
<comment type="catalytic activity">
    <reaction evidence="8">
        <text>L-seryl-[protein] + ATP = O-phospho-L-seryl-[protein] + ADP + H(+)</text>
        <dbReference type="Rhea" id="RHEA:17989"/>
        <dbReference type="Rhea" id="RHEA-COMP:9863"/>
        <dbReference type="Rhea" id="RHEA-COMP:11604"/>
        <dbReference type="ChEBI" id="CHEBI:15378"/>
        <dbReference type="ChEBI" id="CHEBI:29999"/>
        <dbReference type="ChEBI" id="CHEBI:30616"/>
        <dbReference type="ChEBI" id="CHEBI:83421"/>
        <dbReference type="ChEBI" id="CHEBI:456216"/>
        <dbReference type="EC" id="2.7.11.1"/>
    </reaction>
</comment>